<comment type="caution">
    <text evidence="2">The sequence shown here is derived from an EMBL/GenBank/DDBJ whole genome shotgun (WGS) entry which is preliminary data.</text>
</comment>
<evidence type="ECO:0000313" key="3">
    <source>
        <dbReference type="Proteomes" id="UP000003301"/>
    </source>
</evidence>
<keyword evidence="3" id="KW-1185">Reference proteome</keyword>
<evidence type="ECO:0000259" key="1">
    <source>
        <dbReference type="Pfam" id="PF09951"/>
    </source>
</evidence>
<proteinExistence type="predicted"/>
<dbReference type="Proteomes" id="UP000003301">
    <property type="component" value="Unassembled WGS sequence"/>
</dbReference>
<dbReference type="InterPro" id="IPR018689">
    <property type="entry name" value="Imm33_dom"/>
</dbReference>
<reference evidence="2" key="1">
    <citation type="submission" date="2013-05" db="EMBL/GenBank/DDBJ databases">
        <title>The Genome Sequence of Fusobacterium sp. 2_1_31.</title>
        <authorList>
            <consortium name="The Broad Institute Genomics Platform"/>
            <person name="Earl A."/>
            <person name="Ward D."/>
            <person name="Feldgarden M."/>
            <person name="Gevers D."/>
            <person name="Ambrose C."/>
            <person name="Strauss J."/>
            <person name="Allen-Vercoe E."/>
            <person name="Walker B."/>
            <person name="Young S."/>
            <person name="Zeng Q."/>
            <person name="Gargeya S."/>
            <person name="Fitzgerald M."/>
            <person name="Haas B."/>
            <person name="Abouelleil A."/>
            <person name="Allen A.W."/>
            <person name="Alvarado L."/>
            <person name="Arachchi H.M."/>
            <person name="Berlin A.M."/>
            <person name="Chapman S.B."/>
            <person name="Gainer-Dewar J."/>
            <person name="Goldberg J."/>
            <person name="Griggs A."/>
            <person name="Gujja S."/>
            <person name="Hansen M."/>
            <person name="Howarth C."/>
            <person name="Imamovic A."/>
            <person name="Ireland A."/>
            <person name="Larimer J."/>
            <person name="McCowan C."/>
            <person name="Murphy C."/>
            <person name="Pearson M."/>
            <person name="Poon T.W."/>
            <person name="Priest M."/>
            <person name="Roberts A."/>
            <person name="Saif S."/>
            <person name="Shea T."/>
            <person name="Sisk P."/>
            <person name="Sykes S."/>
            <person name="Wortman J."/>
            <person name="Nusbaum C."/>
            <person name="Birren B."/>
        </authorList>
    </citation>
    <scope>NUCLEOTIDE SEQUENCE [LARGE SCALE GENOMIC DNA]</scope>
    <source>
        <strain evidence="2">2_1_31</strain>
    </source>
</reference>
<dbReference type="Pfam" id="PF09951">
    <property type="entry name" value="Imm33"/>
    <property type="match status" value="1"/>
</dbReference>
<evidence type="ECO:0000313" key="2">
    <source>
        <dbReference type="EMBL" id="KGE62028.1"/>
    </source>
</evidence>
<protein>
    <recommendedName>
        <fullName evidence="1">Immunity protein Imm33 domain-containing protein</fullName>
    </recommendedName>
</protein>
<name>A0ABR4WJE1_9FUSO</name>
<sequence length="180" mass="20533">MKKYVENAGSCIVTKSLLNGESNFRWLFREEPLDNIDTGWMAFGDSDNDEYVNDPKNLSVVDLNTLINIEPTILNVYEMPVGTDLIFIEEDGEKYFINAKTNEQIREKVKSPFMIAFEKNLDFLRKDEYSKEFIENLFTESDRISLDTIGEVDFPTGQVIIADPLLNSARTLVTLALIGC</sequence>
<organism evidence="2 3">
    <name type="scientific">Fusobacterium periodonticum 2_1_31</name>
    <dbReference type="NCBI Taxonomy" id="469599"/>
    <lineage>
        <taxon>Bacteria</taxon>
        <taxon>Fusobacteriati</taxon>
        <taxon>Fusobacteriota</taxon>
        <taxon>Fusobacteriia</taxon>
        <taxon>Fusobacteriales</taxon>
        <taxon>Fusobacteriaceae</taxon>
        <taxon>Fusobacterium</taxon>
    </lineage>
</organism>
<dbReference type="RefSeq" id="WP_008794567.1">
    <property type="nucleotide sequence ID" value="NZ_KN173679.1"/>
</dbReference>
<dbReference type="EMBL" id="ACDC03000034">
    <property type="protein sequence ID" value="KGE62028.1"/>
    <property type="molecule type" value="Genomic_DNA"/>
</dbReference>
<accession>A0ABR4WJE1</accession>
<feature type="domain" description="Immunity protein Imm33" evidence="1">
    <location>
        <begin position="11"/>
        <end position="94"/>
    </location>
</feature>
<gene>
    <name evidence="2" type="ORF">FSAG_001702</name>
</gene>